<sequence>MHEELTMEGTTLLPLPEGLRMTELRHQENVLIVEVLSEQARVRCPLCGQESTSVHSRYLRRLKDVPCGGQAVCLHLRVRKFFCQNQQCSRHIFTERLPNFVEPWAQMTYRLVQALQAIGLATSGSLGARLASRLGVATSWMTILRRVMALATPDPHSVTTLGIDDFSFKRGRKFGTILVDLSTHQVIDLLPERSAESAAEWLRRYPEIQYISRDRGKDYAQGANSGAPQATQISDRFHLMQNFVKAVEAEVERCYKYIQQAPSPDLKDPNSGQRTSDSDEADYLSGNKQEMFEQVKDLLAHGHSAAEVAKQFAIPVRRVYHWKAREDYPAGEVKRTKRADLLERCEHIHQLRAAGFSNQEIAEQLAISERTVRRWQKRRVDGTINQPRRKRSGSFGPYAPYVLSRWQQGEWSVDRIFQEIQAQGFSGSVRTVYRFVKPLRQDFMPLPHPPPRVTSRVTIQNATWLLVRPSESLKADEKADLEELCHASPELATLSLLAQSFGKMVRGREGHRLADWMKQVRESSLRHIKRFASGLQRDQAEVLAGLTHSFSNGQVEGFVNKLKLIKRQGYGRALFRLLRQCMLHTL</sequence>
<organism evidence="4 5">
    <name type="scientific">Ktedonosporobacter rubrisoli</name>
    <dbReference type="NCBI Taxonomy" id="2509675"/>
    <lineage>
        <taxon>Bacteria</taxon>
        <taxon>Bacillati</taxon>
        <taxon>Chloroflexota</taxon>
        <taxon>Ktedonobacteria</taxon>
        <taxon>Ktedonobacterales</taxon>
        <taxon>Ktedonosporobacteraceae</taxon>
        <taxon>Ktedonosporobacter</taxon>
    </lineage>
</organism>
<dbReference type="Pfam" id="PF13384">
    <property type="entry name" value="HTH_23"/>
    <property type="match status" value="1"/>
</dbReference>
<dbReference type="InterPro" id="IPR029261">
    <property type="entry name" value="Transposase_Znf"/>
</dbReference>
<feature type="domain" description="Transposase IS204/IS1001/IS1096/IS1165 DDE" evidence="2">
    <location>
        <begin position="454"/>
        <end position="576"/>
    </location>
</feature>
<gene>
    <name evidence="4" type="ORF">EPA93_24460</name>
</gene>
<dbReference type="AlphaFoldDB" id="A0A4P6JU30"/>
<dbReference type="PANTHER" id="PTHR33498:SF1">
    <property type="entry name" value="TRANSPOSASE FOR INSERTION SEQUENCE ELEMENT IS1557"/>
    <property type="match status" value="1"/>
</dbReference>
<feature type="region of interest" description="Disordered" evidence="1">
    <location>
        <begin position="260"/>
        <end position="282"/>
    </location>
</feature>
<dbReference type="Proteomes" id="UP000290365">
    <property type="component" value="Chromosome"/>
</dbReference>
<dbReference type="InterPro" id="IPR009057">
    <property type="entry name" value="Homeodomain-like_sf"/>
</dbReference>
<proteinExistence type="predicted"/>
<dbReference type="EMBL" id="CP035758">
    <property type="protein sequence ID" value="QBD78964.1"/>
    <property type="molecule type" value="Genomic_DNA"/>
</dbReference>
<keyword evidence="5" id="KW-1185">Reference proteome</keyword>
<dbReference type="InterPro" id="IPR036388">
    <property type="entry name" value="WH-like_DNA-bd_sf"/>
</dbReference>
<dbReference type="InterPro" id="IPR047951">
    <property type="entry name" value="Transpos_ISL3"/>
</dbReference>
<dbReference type="KEGG" id="kbs:EPA93_24460"/>
<evidence type="ECO:0000259" key="2">
    <source>
        <dbReference type="Pfam" id="PF01610"/>
    </source>
</evidence>
<dbReference type="Gene3D" id="1.10.10.10">
    <property type="entry name" value="Winged helix-like DNA-binding domain superfamily/Winged helix DNA-binding domain"/>
    <property type="match status" value="1"/>
</dbReference>
<dbReference type="OrthoDB" id="140629at2"/>
<dbReference type="PANTHER" id="PTHR33498">
    <property type="entry name" value="TRANSPOSASE FOR INSERTION SEQUENCE ELEMENT IS1557"/>
    <property type="match status" value="1"/>
</dbReference>
<feature type="domain" description="Transposase IS204/IS1001/IS1096/IS1165 DDE" evidence="2">
    <location>
        <begin position="161"/>
        <end position="296"/>
    </location>
</feature>
<dbReference type="SUPFAM" id="SSF46689">
    <property type="entry name" value="Homeodomain-like"/>
    <property type="match status" value="1"/>
</dbReference>
<evidence type="ECO:0000259" key="3">
    <source>
        <dbReference type="Pfam" id="PF14690"/>
    </source>
</evidence>
<evidence type="ECO:0000256" key="1">
    <source>
        <dbReference type="SAM" id="MobiDB-lite"/>
    </source>
</evidence>
<dbReference type="InterPro" id="IPR002560">
    <property type="entry name" value="Transposase_DDE"/>
</dbReference>
<feature type="domain" description="Transposase IS204/IS1001/IS1096/IS1165 zinc-finger" evidence="3">
    <location>
        <begin position="41"/>
        <end position="85"/>
    </location>
</feature>
<dbReference type="Pfam" id="PF14690">
    <property type="entry name" value="Zn_ribbon_ISL3"/>
    <property type="match status" value="1"/>
</dbReference>
<name>A0A4P6JU30_KTERU</name>
<protein>
    <submittedName>
        <fullName evidence="4">ISL3 family transposase</fullName>
    </submittedName>
</protein>
<accession>A0A4P6JU30</accession>
<evidence type="ECO:0000313" key="5">
    <source>
        <dbReference type="Proteomes" id="UP000290365"/>
    </source>
</evidence>
<dbReference type="NCBIfam" id="NF033550">
    <property type="entry name" value="transpos_ISL3"/>
    <property type="match status" value="1"/>
</dbReference>
<dbReference type="Pfam" id="PF01610">
    <property type="entry name" value="DDE_Tnp_ISL3"/>
    <property type="match status" value="2"/>
</dbReference>
<evidence type="ECO:0000313" key="4">
    <source>
        <dbReference type="EMBL" id="QBD78964.1"/>
    </source>
</evidence>
<reference evidence="4 5" key="1">
    <citation type="submission" date="2019-01" db="EMBL/GenBank/DDBJ databases">
        <title>Ktedonosporobacter rubrisoli SCAWS-G2.</title>
        <authorList>
            <person name="Huang Y."/>
            <person name="Yan B."/>
        </authorList>
    </citation>
    <scope>NUCLEOTIDE SEQUENCE [LARGE SCALE GENOMIC DNA]</scope>
    <source>
        <strain evidence="4 5">SCAWS-G2</strain>
    </source>
</reference>